<feature type="region of interest" description="Disordered" evidence="1">
    <location>
        <begin position="193"/>
        <end position="218"/>
    </location>
</feature>
<evidence type="ECO:0000313" key="3">
    <source>
        <dbReference type="Proteomes" id="UP000678393"/>
    </source>
</evidence>
<evidence type="ECO:0000313" key="2">
    <source>
        <dbReference type="EMBL" id="CAG5116975.1"/>
    </source>
</evidence>
<sequence length="218" mass="22927">VDSASGAQKRVARKQAPPPPPPHEKAGMALKSGHQDSSAILHDDPESTVSHSQAAPTFVSVILPESPIDQFKVTGASEKDRQRLGGGYADRPAVPPPHRPEQGPDRPRPPSTLNPPVPVRGHQRSASTGALINKSLGSLDGSSVAGVPNAGSLSSFDNPDGSWDFRGSHGSVSQIYAVDSLVVVPPDTSYNTAYHFSMHPRSTSPQPPSPGQSQYTKL</sequence>
<feature type="compositionally biased region" description="Basic and acidic residues" evidence="1">
    <location>
        <begin position="98"/>
        <end position="108"/>
    </location>
</feature>
<dbReference type="Proteomes" id="UP000678393">
    <property type="component" value="Unassembled WGS sequence"/>
</dbReference>
<feature type="non-terminal residue" evidence="2">
    <location>
        <position position="1"/>
    </location>
</feature>
<comment type="caution">
    <text evidence="2">The sequence shown here is derived from an EMBL/GenBank/DDBJ whole genome shotgun (WGS) entry which is preliminary data.</text>
</comment>
<dbReference type="EMBL" id="CAJHNH020000329">
    <property type="protein sequence ID" value="CAG5116975.1"/>
    <property type="molecule type" value="Genomic_DNA"/>
</dbReference>
<name>A0A8S3YNF5_9EUPU</name>
<proteinExistence type="predicted"/>
<protein>
    <submittedName>
        <fullName evidence="2">Uncharacterized protein</fullName>
    </submittedName>
</protein>
<accession>A0A8S3YNF5</accession>
<feature type="region of interest" description="Disordered" evidence="1">
    <location>
        <begin position="1"/>
        <end position="169"/>
    </location>
</feature>
<gene>
    <name evidence="2" type="ORF">CUNI_LOCUS2533</name>
</gene>
<keyword evidence="3" id="KW-1185">Reference proteome</keyword>
<organism evidence="2 3">
    <name type="scientific">Candidula unifasciata</name>
    <dbReference type="NCBI Taxonomy" id="100452"/>
    <lineage>
        <taxon>Eukaryota</taxon>
        <taxon>Metazoa</taxon>
        <taxon>Spiralia</taxon>
        <taxon>Lophotrochozoa</taxon>
        <taxon>Mollusca</taxon>
        <taxon>Gastropoda</taxon>
        <taxon>Heterobranchia</taxon>
        <taxon>Euthyneura</taxon>
        <taxon>Panpulmonata</taxon>
        <taxon>Eupulmonata</taxon>
        <taxon>Stylommatophora</taxon>
        <taxon>Helicina</taxon>
        <taxon>Helicoidea</taxon>
        <taxon>Geomitridae</taxon>
        <taxon>Candidula</taxon>
    </lineage>
</organism>
<reference evidence="2" key="1">
    <citation type="submission" date="2021-04" db="EMBL/GenBank/DDBJ databases">
        <authorList>
            <consortium name="Molecular Ecology Group"/>
        </authorList>
    </citation>
    <scope>NUCLEOTIDE SEQUENCE</scope>
</reference>
<evidence type="ECO:0000256" key="1">
    <source>
        <dbReference type="SAM" id="MobiDB-lite"/>
    </source>
</evidence>
<dbReference type="AlphaFoldDB" id="A0A8S3YNF5"/>
<feature type="compositionally biased region" description="Pro residues" evidence="1">
    <location>
        <begin position="109"/>
        <end position="118"/>
    </location>
</feature>